<evidence type="ECO:0000259" key="2">
    <source>
        <dbReference type="Pfam" id="PF04892"/>
    </source>
</evidence>
<dbReference type="NCBIfam" id="NF037970">
    <property type="entry name" value="vanZ_1"/>
    <property type="match status" value="1"/>
</dbReference>
<feature type="transmembrane region" description="Helical" evidence="1">
    <location>
        <begin position="35"/>
        <end position="55"/>
    </location>
</feature>
<evidence type="ECO:0000313" key="4">
    <source>
        <dbReference type="Proteomes" id="UP001431449"/>
    </source>
</evidence>
<protein>
    <submittedName>
        <fullName evidence="3">VanZ family protein</fullName>
    </submittedName>
</protein>
<dbReference type="InterPro" id="IPR006976">
    <property type="entry name" value="VanZ-like"/>
</dbReference>
<dbReference type="Proteomes" id="UP001431449">
    <property type="component" value="Unassembled WGS sequence"/>
</dbReference>
<keyword evidence="1" id="KW-1133">Transmembrane helix</keyword>
<feature type="transmembrane region" description="Helical" evidence="1">
    <location>
        <begin position="12"/>
        <end position="29"/>
    </location>
</feature>
<organism evidence="3 4">
    <name type="scientific">Pseudomarimonas salicorniae</name>
    <dbReference type="NCBI Taxonomy" id="2933270"/>
    <lineage>
        <taxon>Bacteria</taxon>
        <taxon>Pseudomonadati</taxon>
        <taxon>Pseudomonadota</taxon>
        <taxon>Gammaproteobacteria</taxon>
        <taxon>Lysobacterales</taxon>
        <taxon>Lysobacteraceae</taxon>
        <taxon>Pseudomarimonas</taxon>
    </lineage>
</organism>
<name>A0ABT0GHJ0_9GAMM</name>
<keyword evidence="1" id="KW-0472">Membrane</keyword>
<comment type="caution">
    <text evidence="3">The sequence shown here is derived from an EMBL/GenBank/DDBJ whole genome shotgun (WGS) entry which is preliminary data.</text>
</comment>
<proteinExistence type="predicted"/>
<dbReference type="EMBL" id="JALNMH010000007">
    <property type="protein sequence ID" value="MCK7594004.1"/>
    <property type="molecule type" value="Genomic_DNA"/>
</dbReference>
<feature type="transmembrane region" description="Helical" evidence="1">
    <location>
        <begin position="67"/>
        <end position="88"/>
    </location>
</feature>
<dbReference type="RefSeq" id="WP_248208844.1">
    <property type="nucleotide sequence ID" value="NZ_JALNMH010000007.1"/>
</dbReference>
<dbReference type="Pfam" id="PF04892">
    <property type="entry name" value="VanZ"/>
    <property type="match status" value="1"/>
</dbReference>
<evidence type="ECO:0000313" key="3">
    <source>
        <dbReference type="EMBL" id="MCK7594004.1"/>
    </source>
</evidence>
<gene>
    <name evidence="3" type="ORF">M0G41_10000</name>
</gene>
<reference evidence="3" key="1">
    <citation type="submission" date="2022-04" db="EMBL/GenBank/DDBJ databases">
        <title>Lysobacter sp. CAU 1642 isolated from sea sand.</title>
        <authorList>
            <person name="Kim W."/>
        </authorList>
    </citation>
    <scope>NUCLEOTIDE SEQUENCE</scope>
    <source>
        <strain evidence="3">CAU 1642</strain>
    </source>
</reference>
<keyword evidence="4" id="KW-1185">Reference proteome</keyword>
<evidence type="ECO:0000256" key="1">
    <source>
        <dbReference type="SAM" id="Phobius"/>
    </source>
</evidence>
<accession>A0ABT0GHJ0</accession>
<sequence length="120" mass="13197">MPFPPDQRSALARALLFSGLGVVALLLPLPPMPEWQSLINLAHVPLLAVLAWLWLDALASLGVPRLRAMIGVLLLGAAAGGAMELMQWFIPGRWPDPNDFLLNLVGLLLGLFAHWLYRRD</sequence>
<feature type="domain" description="VanZ-like" evidence="2">
    <location>
        <begin position="35"/>
        <end position="116"/>
    </location>
</feature>
<keyword evidence="1" id="KW-0812">Transmembrane</keyword>
<feature type="transmembrane region" description="Helical" evidence="1">
    <location>
        <begin position="100"/>
        <end position="117"/>
    </location>
</feature>